<proteinExistence type="inferred from homology"/>
<dbReference type="NCBIfam" id="TIGR01436">
    <property type="entry name" value="glu_cys_lig_pln"/>
    <property type="match status" value="1"/>
</dbReference>
<evidence type="ECO:0000256" key="2">
    <source>
        <dbReference type="ARBA" id="ARBA00010253"/>
    </source>
</evidence>
<name>A0ABT1LCH4_9HYPH</name>
<dbReference type="Proteomes" id="UP001205890">
    <property type="component" value="Unassembled WGS sequence"/>
</dbReference>
<comment type="similarity">
    <text evidence="2">Belongs to the carboxylate-amine ligase family. Glutamate--cysteine ligase type 2 subfamily.</text>
</comment>
<dbReference type="SUPFAM" id="SSF55931">
    <property type="entry name" value="Glutamine synthetase/guanido kinase"/>
    <property type="match status" value="1"/>
</dbReference>
<comment type="subunit">
    <text evidence="3">Homodimer or monomer when oxidized or reduced, respectively.</text>
</comment>
<evidence type="ECO:0000256" key="4">
    <source>
        <dbReference type="ARBA" id="ARBA00022598"/>
    </source>
</evidence>
<accession>A0ABT1LCH4</accession>
<comment type="catalytic activity">
    <reaction evidence="10">
        <text>L-cysteine + L-glutamate + ATP = gamma-L-glutamyl-L-cysteine + ADP + phosphate + H(+)</text>
        <dbReference type="Rhea" id="RHEA:13285"/>
        <dbReference type="ChEBI" id="CHEBI:15378"/>
        <dbReference type="ChEBI" id="CHEBI:29985"/>
        <dbReference type="ChEBI" id="CHEBI:30616"/>
        <dbReference type="ChEBI" id="CHEBI:35235"/>
        <dbReference type="ChEBI" id="CHEBI:43474"/>
        <dbReference type="ChEBI" id="CHEBI:58173"/>
        <dbReference type="ChEBI" id="CHEBI:456216"/>
        <dbReference type="EC" id="6.3.2.2"/>
    </reaction>
</comment>
<comment type="caution">
    <text evidence="11">The sequence shown here is derived from an EMBL/GenBank/DDBJ whole genome shotgun (WGS) entry which is preliminary data.</text>
</comment>
<keyword evidence="12" id="KW-1185">Reference proteome</keyword>
<dbReference type="PANTHER" id="PTHR34378">
    <property type="entry name" value="GLUTAMATE--CYSTEINE LIGASE, CHLOROPLASTIC"/>
    <property type="match status" value="1"/>
</dbReference>
<dbReference type="EC" id="6.3.2.2" evidence="10"/>
<dbReference type="GO" id="GO:0004357">
    <property type="term" value="F:glutamate-cysteine ligase activity"/>
    <property type="evidence" value="ECO:0007669"/>
    <property type="project" value="UniProtKB-EC"/>
</dbReference>
<evidence type="ECO:0000256" key="5">
    <source>
        <dbReference type="ARBA" id="ARBA00022684"/>
    </source>
</evidence>
<evidence type="ECO:0000256" key="8">
    <source>
        <dbReference type="ARBA" id="ARBA00022946"/>
    </source>
</evidence>
<reference evidence="11 12" key="1">
    <citation type="submission" date="2022-07" db="EMBL/GenBank/DDBJ databases">
        <authorList>
            <person name="Li W.-J."/>
            <person name="Deng Q.-Q."/>
        </authorList>
    </citation>
    <scope>NUCLEOTIDE SEQUENCE [LARGE SCALE GENOMIC DNA]</scope>
    <source>
        <strain evidence="11 12">SYSU M60028</strain>
    </source>
</reference>
<gene>
    <name evidence="11" type="ORF">NK718_11845</name>
</gene>
<evidence type="ECO:0000256" key="1">
    <source>
        <dbReference type="ARBA" id="ARBA00005006"/>
    </source>
</evidence>
<comment type="function">
    <text evidence="10">Catalyzes the synthesis of gamma-glutamylcysteine (gamma-GC).</text>
</comment>
<dbReference type="InterPro" id="IPR011556">
    <property type="entry name" value="Glut_cys_lig_pln_type"/>
</dbReference>
<evidence type="ECO:0000313" key="11">
    <source>
        <dbReference type="EMBL" id="MCP8939211.1"/>
    </source>
</evidence>
<keyword evidence="9" id="KW-1015">Disulfide bond</keyword>
<dbReference type="InterPro" id="IPR035434">
    <property type="entry name" value="GCL_bact_plant"/>
</dbReference>
<evidence type="ECO:0000256" key="10">
    <source>
        <dbReference type="PIRNR" id="PIRNR017901"/>
    </source>
</evidence>
<sequence length="456" mass="50506">MARDQSDPTPIESRDELVAWFAQGEKPDSEFRIGTEHEKFPFYEHDHAPVPYEGPRGIGALLSGLQARVGWEPILDGEHIIGLFDPHGGGAISIEPGGQFELSGAPLETLHETDAELRAHLDAARSVAGPLGIGFLGLGHSPGWTRAETPVMPKQRYKIMARYMPKVGGRGLDMMFRTCTVQVNLDFAGEADMVRKMRVGLSLQPVATALFANSPFTEGRPNGLLTTRGDIWRDTDGDRTGLLPFVFEPGMGYERYTDWALDVPMYFVKRGDTYHDVAGASFRDLLAGRLPQLPGERATISDWANHLSTLFPDVRLKRYIEMRGADAGPRPMLNALPALWVGLLYDGEALNDAEALVAGWTQEERQALRDGVPKTALATPFRKGTVRDIARQMVDIAKEGLRRRARLDGEGRDETGFIEPIEIIASTGRTRAETLLALYRERWGESIDPLFDTQTL</sequence>
<evidence type="ECO:0000256" key="3">
    <source>
        <dbReference type="ARBA" id="ARBA00011153"/>
    </source>
</evidence>
<dbReference type="Pfam" id="PF04107">
    <property type="entry name" value="GCS2"/>
    <property type="match status" value="1"/>
</dbReference>
<dbReference type="PANTHER" id="PTHR34378:SF1">
    <property type="entry name" value="GLUTAMATE--CYSTEINE LIGASE, CHLOROPLASTIC"/>
    <property type="match status" value="1"/>
</dbReference>
<comment type="pathway">
    <text evidence="1">Sulfur metabolism; glutathione biosynthesis; glutathione from L-cysteine and L-glutamate: step 1/2.</text>
</comment>
<organism evidence="11 12">
    <name type="scientific">Alsobacter ponti</name>
    <dbReference type="NCBI Taxonomy" id="2962936"/>
    <lineage>
        <taxon>Bacteria</taxon>
        <taxon>Pseudomonadati</taxon>
        <taxon>Pseudomonadota</taxon>
        <taxon>Alphaproteobacteria</taxon>
        <taxon>Hyphomicrobiales</taxon>
        <taxon>Alsobacteraceae</taxon>
        <taxon>Alsobacter</taxon>
    </lineage>
</organism>
<dbReference type="EMBL" id="JANCLU010000010">
    <property type="protein sequence ID" value="MCP8939211.1"/>
    <property type="molecule type" value="Genomic_DNA"/>
</dbReference>
<dbReference type="Gene3D" id="3.30.590.20">
    <property type="match status" value="1"/>
</dbReference>
<evidence type="ECO:0000256" key="9">
    <source>
        <dbReference type="ARBA" id="ARBA00023157"/>
    </source>
</evidence>
<dbReference type="RefSeq" id="WP_254742264.1">
    <property type="nucleotide sequence ID" value="NZ_JANCLU010000010.1"/>
</dbReference>
<dbReference type="InterPro" id="IPR006336">
    <property type="entry name" value="GCS2"/>
</dbReference>
<keyword evidence="8" id="KW-0809">Transit peptide</keyword>
<keyword evidence="4 10" id="KW-0436">Ligase</keyword>
<comment type="similarity">
    <text evidence="10">Belongs to the glutamate--cysteine ligase type 2 family. EgtA subfamily.</text>
</comment>
<keyword evidence="6 10" id="KW-0547">Nucleotide-binding</keyword>
<dbReference type="PIRSF" id="PIRSF017901">
    <property type="entry name" value="GCL"/>
    <property type="match status" value="1"/>
</dbReference>
<evidence type="ECO:0000256" key="6">
    <source>
        <dbReference type="ARBA" id="ARBA00022741"/>
    </source>
</evidence>
<evidence type="ECO:0000256" key="7">
    <source>
        <dbReference type="ARBA" id="ARBA00022840"/>
    </source>
</evidence>
<dbReference type="InterPro" id="IPR014746">
    <property type="entry name" value="Gln_synth/guanido_kin_cat_dom"/>
</dbReference>
<keyword evidence="5" id="KW-0317">Glutathione biosynthesis</keyword>
<protein>
    <recommendedName>
        <fullName evidence="10">Glutamate--cysteine ligase</fullName>
        <ecNumber evidence="10">6.3.2.2</ecNumber>
    </recommendedName>
</protein>
<keyword evidence="7 10" id="KW-0067">ATP-binding</keyword>
<evidence type="ECO:0000313" key="12">
    <source>
        <dbReference type="Proteomes" id="UP001205890"/>
    </source>
</evidence>